<feature type="region of interest" description="Disordered" evidence="1">
    <location>
        <begin position="65"/>
        <end position="96"/>
    </location>
</feature>
<evidence type="ECO:0000313" key="3">
    <source>
        <dbReference type="Proteomes" id="UP000278746"/>
    </source>
</evidence>
<evidence type="ECO:0008006" key="4">
    <source>
        <dbReference type="Google" id="ProtNLM"/>
    </source>
</evidence>
<dbReference type="AlphaFoldDB" id="A0A3M7TQS4"/>
<dbReference type="Proteomes" id="UP000278746">
    <property type="component" value="Unassembled WGS sequence"/>
</dbReference>
<dbReference type="RefSeq" id="WP_122900405.1">
    <property type="nucleotide sequence ID" value="NZ_RHIB01000003.1"/>
</dbReference>
<evidence type="ECO:0000256" key="1">
    <source>
        <dbReference type="SAM" id="MobiDB-lite"/>
    </source>
</evidence>
<dbReference type="OrthoDB" id="2883522at2"/>
<accession>A0A3M7TQS4</accession>
<gene>
    <name evidence="2" type="ORF">EBO34_15910</name>
</gene>
<proteinExistence type="predicted"/>
<keyword evidence="3" id="KW-1185">Reference proteome</keyword>
<feature type="compositionally biased region" description="Basic residues" evidence="1">
    <location>
        <begin position="87"/>
        <end position="96"/>
    </location>
</feature>
<comment type="caution">
    <text evidence="2">The sequence shown here is derived from an EMBL/GenBank/DDBJ whole genome shotgun (WGS) entry which is preliminary data.</text>
</comment>
<feature type="compositionally biased region" description="Basic and acidic residues" evidence="1">
    <location>
        <begin position="65"/>
        <end position="79"/>
    </location>
</feature>
<reference evidence="2 3" key="1">
    <citation type="submission" date="2018-10" db="EMBL/GenBank/DDBJ databases">
        <title>Bacillus Keqinensis sp. nov., a moderately halophilic bacterium isolated from a saline-alkaline lake.</title>
        <authorList>
            <person name="Wang H."/>
        </authorList>
    </citation>
    <scope>NUCLEOTIDE SEQUENCE [LARGE SCALE GENOMIC DNA]</scope>
    <source>
        <strain evidence="2 3">KQ-3</strain>
    </source>
</reference>
<evidence type="ECO:0000313" key="2">
    <source>
        <dbReference type="EMBL" id="RNA66700.1"/>
    </source>
</evidence>
<dbReference type="EMBL" id="RHIB01000003">
    <property type="protein sequence ID" value="RNA66700.1"/>
    <property type="molecule type" value="Genomic_DNA"/>
</dbReference>
<sequence>MARPVVAVMDSMDQKDDVFNELINDKGYSENDITIISKEDEEAKHYTRYFEQGDFVVTVEVEKDIGKPHKRDPEERMKADPLIQTHQPHHHMKRGL</sequence>
<protein>
    <recommendedName>
        <fullName evidence="4">Heat induced stress protein YflT</fullName>
    </recommendedName>
</protein>
<organism evidence="2 3">
    <name type="scientific">Alteribacter keqinensis</name>
    <dbReference type="NCBI Taxonomy" id="2483800"/>
    <lineage>
        <taxon>Bacteria</taxon>
        <taxon>Bacillati</taxon>
        <taxon>Bacillota</taxon>
        <taxon>Bacilli</taxon>
        <taxon>Bacillales</taxon>
        <taxon>Bacillaceae</taxon>
        <taxon>Alteribacter</taxon>
    </lineage>
</organism>
<name>A0A3M7TQS4_9BACI</name>